<name>A0A1H0ACV8_9ACTO</name>
<accession>A0A1H0ACV8</accession>
<reference evidence="2 3" key="1">
    <citation type="submission" date="2016-10" db="EMBL/GenBank/DDBJ databases">
        <authorList>
            <person name="de Groot N.N."/>
        </authorList>
    </citation>
    <scope>NUCLEOTIDE SEQUENCE [LARGE SCALE GENOMIC DNA]</scope>
    <source>
        <strain evidence="2 3">KPR-7B</strain>
    </source>
</reference>
<organism evidence="2 3">
    <name type="scientific">Actinomyces ruminicola</name>
    <dbReference type="NCBI Taxonomy" id="332524"/>
    <lineage>
        <taxon>Bacteria</taxon>
        <taxon>Bacillati</taxon>
        <taxon>Actinomycetota</taxon>
        <taxon>Actinomycetes</taxon>
        <taxon>Actinomycetales</taxon>
        <taxon>Actinomycetaceae</taxon>
        <taxon>Actinomyces</taxon>
    </lineage>
</organism>
<evidence type="ECO:0000313" key="3">
    <source>
        <dbReference type="Proteomes" id="UP000199671"/>
    </source>
</evidence>
<evidence type="ECO:0000313" key="2">
    <source>
        <dbReference type="EMBL" id="SDN30803.1"/>
    </source>
</evidence>
<protein>
    <recommendedName>
        <fullName evidence="4">Integrase core domain-containing protein</fullName>
    </recommendedName>
</protein>
<feature type="compositionally biased region" description="Basic and acidic residues" evidence="1">
    <location>
        <begin position="43"/>
        <end position="52"/>
    </location>
</feature>
<feature type="compositionally biased region" description="Polar residues" evidence="1">
    <location>
        <begin position="56"/>
        <end position="78"/>
    </location>
</feature>
<dbReference type="Proteomes" id="UP000199671">
    <property type="component" value="Unassembled WGS sequence"/>
</dbReference>
<evidence type="ECO:0008006" key="4">
    <source>
        <dbReference type="Google" id="ProtNLM"/>
    </source>
</evidence>
<gene>
    <name evidence="2" type="ORF">SAMN04487766_12323</name>
</gene>
<proteinExistence type="predicted"/>
<evidence type="ECO:0000256" key="1">
    <source>
        <dbReference type="SAM" id="MobiDB-lite"/>
    </source>
</evidence>
<dbReference type="AlphaFoldDB" id="A0A1H0ACV8"/>
<sequence length="78" mass="8478">MQWFNTVRLHSAIGMHSPVQYEQAYTPPDDTDNDGTTAADANDTDHITDARDVGLQITNQPQPATTGARQNTLHNTGA</sequence>
<dbReference type="EMBL" id="FNHU01000023">
    <property type="protein sequence ID" value="SDN30803.1"/>
    <property type="molecule type" value="Genomic_DNA"/>
</dbReference>
<feature type="region of interest" description="Disordered" evidence="1">
    <location>
        <begin position="19"/>
        <end position="78"/>
    </location>
</feature>